<dbReference type="GO" id="GO:0052689">
    <property type="term" value="F:carboxylic ester hydrolase activity"/>
    <property type="evidence" value="ECO:0007669"/>
    <property type="project" value="UniProtKB-KW"/>
</dbReference>
<evidence type="ECO:0000256" key="7">
    <source>
        <dbReference type="ARBA" id="ARBA00022801"/>
    </source>
</evidence>
<evidence type="ECO:0000256" key="1">
    <source>
        <dbReference type="ARBA" id="ARBA00004496"/>
    </source>
</evidence>
<evidence type="ECO:0000256" key="3">
    <source>
        <dbReference type="ARBA" id="ARBA00012423"/>
    </source>
</evidence>
<comment type="function">
    <text evidence="10">Hydrolyzes fatty acids from S-acylated cysteine residues in proteins with a strong preference for palmitoylated G-alpha proteins over other acyl substrates. Mediates the deacylation of G-alpha proteins such as GPA1 in vivo, but has weak or no activity toward palmitoylated Ras proteins. Has weak lysophospholipase activity in vitro; however such activity may not exist in vivo.</text>
</comment>
<reference evidence="14" key="1">
    <citation type="submission" date="2022-07" db="EMBL/GenBank/DDBJ databases">
        <title>Genome Sequence of Xylaria arbuscula.</title>
        <authorList>
            <person name="Buettner E."/>
        </authorList>
    </citation>
    <scope>NUCLEOTIDE SEQUENCE</scope>
    <source>
        <strain evidence="14">VT107</strain>
    </source>
</reference>
<gene>
    <name evidence="14" type="ORF">NPX13_g4772</name>
</gene>
<feature type="domain" description="Phospholipase/carboxylesterase/thioesterase" evidence="13">
    <location>
        <begin position="5"/>
        <end position="74"/>
    </location>
</feature>
<comment type="catalytic activity">
    <reaction evidence="12">
        <text>S-hexadecanoyl-L-cysteinyl-[protein] + H2O = L-cysteinyl-[protein] + hexadecanoate + H(+)</text>
        <dbReference type="Rhea" id="RHEA:19233"/>
        <dbReference type="Rhea" id="RHEA-COMP:10131"/>
        <dbReference type="Rhea" id="RHEA-COMP:11032"/>
        <dbReference type="ChEBI" id="CHEBI:7896"/>
        <dbReference type="ChEBI" id="CHEBI:15377"/>
        <dbReference type="ChEBI" id="CHEBI:15378"/>
        <dbReference type="ChEBI" id="CHEBI:29950"/>
        <dbReference type="ChEBI" id="CHEBI:74151"/>
        <dbReference type="EC" id="3.1.2.22"/>
    </reaction>
</comment>
<dbReference type="EC" id="3.1.2.22" evidence="3"/>
<sequence length="252" mass="27349">MAKPLMIAASARHTATVIFLHGLGDTGFGWAPAVEGWVGGKKLNHVKWVLPHAPRLPITAAQGMPMPAWFDILVQSYRAATDLLLRKAALNGGIDDIRARQDEPGLLKTRDYVNSLIQAEIDAGIPANRIVLGGFSQGGAMALLTGLTAKVKLAGVVGLSTWLPLDAKFPSLVQESDFNHETPIYMAHGTADPVVPTALGQMSYEMLKKQNFPVTMKLFPGMAHSACQQEFDEVEKFLHSNLPVEEEKKSEL</sequence>
<dbReference type="Proteomes" id="UP001148614">
    <property type="component" value="Unassembled WGS sequence"/>
</dbReference>
<comment type="caution">
    <text evidence="14">The sequence shown here is derived from an EMBL/GenBank/DDBJ whole genome shotgun (WGS) entry which is preliminary data.</text>
</comment>
<dbReference type="GO" id="GO:0008474">
    <property type="term" value="F:palmitoyl-(protein) hydrolase activity"/>
    <property type="evidence" value="ECO:0007669"/>
    <property type="project" value="UniProtKB-EC"/>
</dbReference>
<evidence type="ECO:0000256" key="8">
    <source>
        <dbReference type="ARBA" id="ARBA00022832"/>
    </source>
</evidence>
<accession>A0A9W8TLX0</accession>
<dbReference type="InterPro" id="IPR050565">
    <property type="entry name" value="LYPA1-2/EST-like"/>
</dbReference>
<evidence type="ECO:0000259" key="13">
    <source>
        <dbReference type="Pfam" id="PF02230"/>
    </source>
</evidence>
<evidence type="ECO:0000256" key="6">
    <source>
        <dbReference type="ARBA" id="ARBA00022490"/>
    </source>
</evidence>
<dbReference type="SUPFAM" id="SSF53474">
    <property type="entry name" value="alpha/beta-Hydrolases"/>
    <property type="match status" value="1"/>
</dbReference>
<evidence type="ECO:0000256" key="11">
    <source>
        <dbReference type="ARBA" id="ARBA00031195"/>
    </source>
</evidence>
<evidence type="ECO:0000256" key="9">
    <source>
        <dbReference type="ARBA" id="ARBA00023098"/>
    </source>
</evidence>
<keyword evidence="9" id="KW-0443">Lipid metabolism</keyword>
<dbReference type="Gene3D" id="3.40.50.1820">
    <property type="entry name" value="alpha/beta hydrolase"/>
    <property type="match status" value="1"/>
</dbReference>
<keyword evidence="6" id="KW-0963">Cytoplasm</keyword>
<evidence type="ECO:0000313" key="15">
    <source>
        <dbReference type="Proteomes" id="UP001148614"/>
    </source>
</evidence>
<proteinExistence type="inferred from homology"/>
<organism evidence="14 15">
    <name type="scientific">Xylaria arbuscula</name>
    <dbReference type="NCBI Taxonomy" id="114810"/>
    <lineage>
        <taxon>Eukaryota</taxon>
        <taxon>Fungi</taxon>
        <taxon>Dikarya</taxon>
        <taxon>Ascomycota</taxon>
        <taxon>Pezizomycotina</taxon>
        <taxon>Sordariomycetes</taxon>
        <taxon>Xylariomycetidae</taxon>
        <taxon>Xylariales</taxon>
        <taxon>Xylariaceae</taxon>
        <taxon>Xylaria</taxon>
    </lineage>
</organism>
<feature type="domain" description="Phospholipase/carboxylesterase/thioesterase" evidence="13">
    <location>
        <begin position="99"/>
        <end position="240"/>
    </location>
</feature>
<dbReference type="InterPro" id="IPR003140">
    <property type="entry name" value="PLipase/COase/thioEstase"/>
</dbReference>
<name>A0A9W8TLX0_9PEZI</name>
<evidence type="ECO:0000256" key="12">
    <source>
        <dbReference type="ARBA" id="ARBA00047337"/>
    </source>
</evidence>
<dbReference type="GO" id="GO:0006631">
    <property type="term" value="P:fatty acid metabolic process"/>
    <property type="evidence" value="ECO:0007669"/>
    <property type="project" value="UniProtKB-KW"/>
</dbReference>
<keyword evidence="5" id="KW-0719">Serine esterase</keyword>
<evidence type="ECO:0000256" key="10">
    <source>
        <dbReference type="ARBA" id="ARBA00029392"/>
    </source>
</evidence>
<comment type="subcellular location">
    <subcellularLocation>
        <location evidence="1">Cytoplasm</location>
    </subcellularLocation>
</comment>
<dbReference type="VEuPathDB" id="FungiDB:F4678DRAFT_444709"/>
<dbReference type="PANTHER" id="PTHR10655:SF17">
    <property type="entry name" value="LYSOPHOSPHOLIPASE-LIKE PROTEIN 1"/>
    <property type="match status" value="1"/>
</dbReference>
<dbReference type="InterPro" id="IPR029058">
    <property type="entry name" value="AB_hydrolase_fold"/>
</dbReference>
<evidence type="ECO:0000256" key="5">
    <source>
        <dbReference type="ARBA" id="ARBA00022487"/>
    </source>
</evidence>
<protein>
    <recommendedName>
        <fullName evidence="4">Acyl-protein thioesterase 1</fullName>
        <ecNumber evidence="3">3.1.2.22</ecNumber>
    </recommendedName>
    <alternativeName>
        <fullName evidence="11">Palmitoyl-protein hydrolase</fullName>
    </alternativeName>
</protein>
<evidence type="ECO:0000313" key="14">
    <source>
        <dbReference type="EMBL" id="KAJ3573241.1"/>
    </source>
</evidence>
<keyword evidence="15" id="KW-1185">Reference proteome</keyword>
<comment type="similarity">
    <text evidence="2">Belongs to the AB hydrolase superfamily. AB hydrolase 2 family.</text>
</comment>
<evidence type="ECO:0000256" key="2">
    <source>
        <dbReference type="ARBA" id="ARBA00006499"/>
    </source>
</evidence>
<keyword evidence="8" id="KW-0276">Fatty acid metabolism</keyword>
<dbReference type="FunFam" id="3.40.50.1820:FF:000010">
    <property type="entry name" value="Acyl-protein thioesterase 2"/>
    <property type="match status" value="1"/>
</dbReference>
<evidence type="ECO:0000256" key="4">
    <source>
        <dbReference type="ARBA" id="ARBA00014923"/>
    </source>
</evidence>
<dbReference type="EMBL" id="JANPWZ010000697">
    <property type="protein sequence ID" value="KAJ3573241.1"/>
    <property type="molecule type" value="Genomic_DNA"/>
</dbReference>
<dbReference type="GO" id="GO:0005737">
    <property type="term" value="C:cytoplasm"/>
    <property type="evidence" value="ECO:0007669"/>
    <property type="project" value="UniProtKB-SubCell"/>
</dbReference>
<keyword evidence="7" id="KW-0378">Hydrolase</keyword>
<dbReference type="AlphaFoldDB" id="A0A9W8TLX0"/>
<dbReference type="Pfam" id="PF02230">
    <property type="entry name" value="Abhydrolase_2"/>
    <property type="match status" value="2"/>
</dbReference>
<dbReference type="PANTHER" id="PTHR10655">
    <property type="entry name" value="LYSOPHOSPHOLIPASE-RELATED"/>
    <property type="match status" value="1"/>
</dbReference>